<dbReference type="AlphaFoldDB" id="K4L3Q6"/>
<name>K4L3Q6_SIMAS</name>
<accession>K4L3Q6</accession>
<reference evidence="2 3" key="1">
    <citation type="journal article" date="2013" name="Genome Announc.">
        <title>Complete genome sequence of Simiduia agarivorans SA1(T), a marine bacterium able to degrade a variety of polysaccharides.</title>
        <authorList>
            <person name="Lin S.Y."/>
            <person name="Shieh W.Y."/>
            <person name="Chen J.S."/>
            <person name="Tang S.L."/>
        </authorList>
    </citation>
    <scope>NUCLEOTIDE SEQUENCE [LARGE SCALE GENOMIC DNA]</scope>
    <source>
        <strain evidence="3">DSM 21679 / JCM 13881 / BCRC 17597 / SA1</strain>
    </source>
</reference>
<sequence>MFRTIRYVVSAFSVLMPAVAVAMDVLVLPSPQVATDARNEYKNAVLLRALELTRPEFGDFELNLNGPKMKRLRALSAIRTGELINTYFSVESPEWEENAIRIDVPIRRGIVNYRLLLVHRDNANVIGSANSVQDLRRFTAGVQSDWSTKGFLERYGMPTVAGESYKGLFVMLAEKRFDYLLRGVHEVYQELEHRADVHASLVVAPDIALYMPLSTYTYVSPASPRIAERLTLGLNRMLQSGELNAMFRQYFQSALDKADLCQRRLLFFSEEDKQQHVNRSLAFIDPCEAQSE</sequence>
<dbReference type="EMBL" id="CP003746">
    <property type="protein sequence ID" value="AFV00838.2"/>
    <property type="molecule type" value="Genomic_DNA"/>
</dbReference>
<feature type="signal peptide" evidence="1">
    <location>
        <begin position="1"/>
        <end position="22"/>
    </location>
</feature>
<evidence type="ECO:0000256" key="1">
    <source>
        <dbReference type="SAM" id="SignalP"/>
    </source>
</evidence>
<dbReference type="STRING" id="1117647.M5M_18545"/>
<protein>
    <recommendedName>
        <fullName evidence="4">Solute-binding protein family 3/N-terminal domain-containing protein</fullName>
    </recommendedName>
</protein>
<keyword evidence="1" id="KW-0732">Signal</keyword>
<dbReference type="HOGENOM" id="CLU_066015_1_0_6"/>
<dbReference type="Proteomes" id="UP000000466">
    <property type="component" value="Chromosome"/>
</dbReference>
<gene>
    <name evidence="2" type="ordered locus">M5M_18545</name>
</gene>
<dbReference type="SUPFAM" id="SSF53850">
    <property type="entry name" value="Periplasmic binding protein-like II"/>
    <property type="match status" value="1"/>
</dbReference>
<dbReference type="eggNOG" id="COG0834">
    <property type="taxonomic scope" value="Bacteria"/>
</dbReference>
<proteinExistence type="predicted"/>
<dbReference type="KEGG" id="saga:M5M_18545"/>
<evidence type="ECO:0000313" key="3">
    <source>
        <dbReference type="Proteomes" id="UP000000466"/>
    </source>
</evidence>
<keyword evidence="3" id="KW-1185">Reference proteome</keyword>
<organism evidence="2 3">
    <name type="scientific">Simiduia agarivorans (strain DSM 21679 / JCM 13881 / BCRC 17597 / SA1)</name>
    <dbReference type="NCBI Taxonomy" id="1117647"/>
    <lineage>
        <taxon>Bacteria</taxon>
        <taxon>Pseudomonadati</taxon>
        <taxon>Pseudomonadota</taxon>
        <taxon>Gammaproteobacteria</taxon>
        <taxon>Cellvibrionales</taxon>
        <taxon>Cellvibrionaceae</taxon>
        <taxon>Simiduia</taxon>
    </lineage>
</organism>
<feature type="chain" id="PRO_5003881036" description="Solute-binding protein family 3/N-terminal domain-containing protein" evidence="1">
    <location>
        <begin position="23"/>
        <end position="292"/>
    </location>
</feature>
<evidence type="ECO:0008006" key="4">
    <source>
        <dbReference type="Google" id="ProtNLM"/>
    </source>
</evidence>
<evidence type="ECO:0000313" key="2">
    <source>
        <dbReference type="EMBL" id="AFV00838.2"/>
    </source>
</evidence>